<gene>
    <name evidence="1" type="ORF">BIZ92_24490</name>
</gene>
<organism evidence="1 2">
    <name type="scientific">Alcaligenes xylosoxydans xylosoxydans</name>
    <name type="common">Achromobacter xylosoxidans</name>
    <dbReference type="NCBI Taxonomy" id="85698"/>
    <lineage>
        <taxon>Bacteria</taxon>
        <taxon>Pseudomonadati</taxon>
        <taxon>Pseudomonadota</taxon>
        <taxon>Betaproteobacteria</taxon>
        <taxon>Burkholderiales</taxon>
        <taxon>Alcaligenaceae</taxon>
        <taxon>Achromobacter</taxon>
    </lineage>
</organism>
<dbReference type="Proteomes" id="UP000187251">
    <property type="component" value="Unassembled WGS sequence"/>
</dbReference>
<dbReference type="OrthoDB" id="1440810at2"/>
<dbReference type="Pfam" id="PF19926">
    <property type="entry name" value="DUF6389"/>
    <property type="match status" value="1"/>
</dbReference>
<evidence type="ECO:0000313" key="2">
    <source>
        <dbReference type="Proteomes" id="UP000187251"/>
    </source>
</evidence>
<protein>
    <submittedName>
        <fullName evidence="1">Uncharacterized protein</fullName>
    </submittedName>
</protein>
<proteinExistence type="predicted"/>
<dbReference type="InterPro" id="IPR045661">
    <property type="entry name" value="DUF6389"/>
</dbReference>
<sequence>MNQHDYQSALRRELDAHTEAALRMLAGLFPRLPEKAREIQFGIFPDQDGEGTFSVVIGLDGPDLYVLNKAIEGHRHLFDVVHGETGLTPPVPRFGRDPGFCVQDAIADTAADWIEALWEQGGRAVSPLPACIYADEDYGTTTPRSLSADAAPALR</sequence>
<dbReference type="EMBL" id="MJMN01000011">
    <property type="protein sequence ID" value="OMG89258.1"/>
    <property type="molecule type" value="Genomic_DNA"/>
</dbReference>
<comment type="caution">
    <text evidence="1">The sequence shown here is derived from an EMBL/GenBank/DDBJ whole genome shotgun (WGS) entry which is preliminary data.</text>
</comment>
<reference evidence="1 2" key="1">
    <citation type="submission" date="2016-09" db="EMBL/GenBank/DDBJ databases">
        <title>Phylogenomics of Achromobacter.</title>
        <authorList>
            <person name="Jeukens J."/>
            <person name="Freschi L."/>
            <person name="Vincent A.T."/>
            <person name="Emond-Rheault J.-G."/>
            <person name="Kukavica-Ibrulj I."/>
            <person name="Charette S.J."/>
            <person name="Levesque R.C."/>
        </authorList>
    </citation>
    <scope>NUCLEOTIDE SEQUENCE [LARGE SCALE GENOMIC DNA]</scope>
    <source>
        <strain evidence="1 2">AUS488</strain>
    </source>
</reference>
<evidence type="ECO:0000313" key="1">
    <source>
        <dbReference type="EMBL" id="OMG89258.1"/>
    </source>
</evidence>
<accession>A0A1R1JVZ2</accession>
<name>A0A1R1JVZ2_ALCXX</name>
<dbReference type="RefSeq" id="WP_076411258.1">
    <property type="nucleotide sequence ID" value="NZ_AP028040.1"/>
</dbReference>
<dbReference type="AlphaFoldDB" id="A0A1R1JVZ2"/>